<dbReference type="AlphaFoldDB" id="A0A284VKJ3"/>
<dbReference type="InterPro" id="IPR015421">
    <property type="entry name" value="PyrdxlP-dep_Trfase_major"/>
</dbReference>
<accession>A0A284VKJ3</accession>
<dbReference type="CDD" id="cd00609">
    <property type="entry name" value="AAT_like"/>
    <property type="match status" value="1"/>
</dbReference>
<evidence type="ECO:0000313" key="2">
    <source>
        <dbReference type="EMBL" id="SNQ59729.1"/>
    </source>
</evidence>
<dbReference type="SUPFAM" id="SSF53383">
    <property type="entry name" value="PLP-dependent transferases"/>
    <property type="match status" value="1"/>
</dbReference>
<proteinExistence type="predicted"/>
<dbReference type="Gene3D" id="3.90.1150.10">
    <property type="entry name" value="Aspartate Aminotransferase, domain 1"/>
    <property type="match status" value="1"/>
</dbReference>
<keyword evidence="3" id="KW-1185">Reference proteome</keyword>
<dbReference type="EMBL" id="FZMP01000036">
    <property type="protein sequence ID" value="SNQ59729.1"/>
    <property type="molecule type" value="Genomic_DNA"/>
</dbReference>
<feature type="domain" description="Aminotransferase class I/classII large" evidence="1">
    <location>
        <begin position="22"/>
        <end position="365"/>
    </location>
</feature>
<reference evidence="3" key="1">
    <citation type="submission" date="2017-06" db="EMBL/GenBank/DDBJ databases">
        <authorList>
            <person name="Cremers G."/>
        </authorList>
    </citation>
    <scope>NUCLEOTIDE SEQUENCE [LARGE SCALE GENOMIC DNA]</scope>
</reference>
<sequence>MVASSWVTKMFEEKVREKEIYDFTLGNPEIETPAKFTEELKRIVNNPFPGMHRYTPLAGYTKTREAIAKTISKEYGLSFSAQHVIMTAGCAGALNVALKALLNPGEEVIILAPSYVEYPYYIDNHSGVCRIAETNPDFTINIDNIASKINSSTKAIILNSPNNPTGEIYPEKTLESVAKLLYEKSQEFGKDIFLIFDEAYRDIVYDGIKLPDIFKIYSNTIITAAYSKPLSIPGERIGYAAVNPKMEEAREIMEAMTFANRILGYINAPALMQRVITNLQGVRADIAEYQERRDFFCDALDEFGYSFIRPKGTYYIFPESPVDDLVFSRELFREGIFVFPGAVFGRSGYFRIAFCVKKETIKKSLQGFRKALLKYKNV</sequence>
<dbReference type="OrthoDB" id="9929at2157"/>
<dbReference type="InterPro" id="IPR004839">
    <property type="entry name" value="Aminotransferase_I/II_large"/>
</dbReference>
<dbReference type="InterPro" id="IPR015422">
    <property type="entry name" value="PyrdxlP-dep_Trfase_small"/>
</dbReference>
<dbReference type="GO" id="GO:0004069">
    <property type="term" value="F:L-aspartate:2-oxoglutarate aminotransferase activity"/>
    <property type="evidence" value="ECO:0007669"/>
    <property type="project" value="UniProtKB-EC"/>
</dbReference>
<dbReference type="PANTHER" id="PTHR42691">
    <property type="entry name" value="ASPARTATE AMINOTRANSFERASE YHDR-RELATED"/>
    <property type="match status" value="1"/>
</dbReference>
<gene>
    <name evidence="2" type="primary">aspAT</name>
    <name evidence="2" type="ORF">MNV_1300005</name>
</gene>
<dbReference type="InterPro" id="IPR015424">
    <property type="entry name" value="PyrdxlP-dep_Trfase"/>
</dbReference>
<dbReference type="GO" id="GO:0030170">
    <property type="term" value="F:pyridoxal phosphate binding"/>
    <property type="evidence" value="ECO:0007669"/>
    <property type="project" value="InterPro"/>
</dbReference>
<dbReference type="Proteomes" id="UP000218615">
    <property type="component" value="Unassembled WGS sequence"/>
</dbReference>
<keyword evidence="2" id="KW-0032">Aminotransferase</keyword>
<keyword evidence="2" id="KW-0808">Transferase</keyword>
<dbReference type="EC" id="2.6.1.1" evidence="2"/>
<dbReference type="PANTHER" id="PTHR42691:SF1">
    <property type="entry name" value="ASPARTATE AMINOTRANSFERASE YHDR-RELATED"/>
    <property type="match status" value="1"/>
</dbReference>
<dbReference type="Gene3D" id="3.40.640.10">
    <property type="entry name" value="Type I PLP-dependent aspartate aminotransferase-like (Major domain)"/>
    <property type="match status" value="1"/>
</dbReference>
<organism evidence="2 3">
    <name type="scientific">Candidatus Methanoperedens nitratireducens</name>
    <dbReference type="NCBI Taxonomy" id="1392998"/>
    <lineage>
        <taxon>Archaea</taxon>
        <taxon>Methanobacteriati</taxon>
        <taxon>Methanobacteriota</taxon>
        <taxon>Stenosarchaea group</taxon>
        <taxon>Methanomicrobia</taxon>
        <taxon>Methanosarcinales</taxon>
        <taxon>ANME-2 cluster</taxon>
        <taxon>Candidatus Methanoperedentaceae</taxon>
        <taxon>Candidatus Methanoperedens</taxon>
    </lineage>
</organism>
<evidence type="ECO:0000313" key="3">
    <source>
        <dbReference type="Proteomes" id="UP000218615"/>
    </source>
</evidence>
<evidence type="ECO:0000259" key="1">
    <source>
        <dbReference type="Pfam" id="PF00155"/>
    </source>
</evidence>
<name>A0A284VKJ3_9EURY</name>
<dbReference type="NCBIfam" id="NF005305">
    <property type="entry name" value="PRK06836.1"/>
    <property type="match status" value="1"/>
</dbReference>
<dbReference type="Pfam" id="PF00155">
    <property type="entry name" value="Aminotran_1_2"/>
    <property type="match status" value="1"/>
</dbReference>
<protein>
    <submittedName>
        <fullName evidence="2">Similar to aspartate aminotransferase</fullName>
        <ecNumber evidence="2">2.6.1.1</ecNumber>
    </submittedName>
</protein>